<dbReference type="PANTHER" id="PTHR42756:SF1">
    <property type="entry name" value="TRANSCRIPTIONAL REPRESSOR OF EMRAB OPERON"/>
    <property type="match status" value="1"/>
</dbReference>
<evidence type="ECO:0000313" key="5">
    <source>
        <dbReference type="EMBL" id="GAA3987108.1"/>
    </source>
</evidence>
<organism evidence="5 6">
    <name type="scientific">Mucilaginibacter dorajii</name>
    <dbReference type="NCBI Taxonomy" id="692994"/>
    <lineage>
        <taxon>Bacteria</taxon>
        <taxon>Pseudomonadati</taxon>
        <taxon>Bacteroidota</taxon>
        <taxon>Sphingobacteriia</taxon>
        <taxon>Sphingobacteriales</taxon>
        <taxon>Sphingobacteriaceae</taxon>
        <taxon>Mucilaginibacter</taxon>
    </lineage>
</organism>
<dbReference type="Proteomes" id="UP001500742">
    <property type="component" value="Unassembled WGS sequence"/>
</dbReference>
<dbReference type="PROSITE" id="PS50995">
    <property type="entry name" value="HTH_MARR_2"/>
    <property type="match status" value="1"/>
</dbReference>
<evidence type="ECO:0000313" key="6">
    <source>
        <dbReference type="Proteomes" id="UP001500742"/>
    </source>
</evidence>
<accession>A0ABP7QSU3</accession>
<protein>
    <recommendedName>
        <fullName evidence="4">HTH marR-type domain-containing protein</fullName>
    </recommendedName>
</protein>
<keyword evidence="2" id="KW-0238">DNA-binding</keyword>
<dbReference type="InterPro" id="IPR036390">
    <property type="entry name" value="WH_DNA-bd_sf"/>
</dbReference>
<dbReference type="SMART" id="SM00347">
    <property type="entry name" value="HTH_MARR"/>
    <property type="match status" value="1"/>
</dbReference>
<dbReference type="PRINTS" id="PR00598">
    <property type="entry name" value="HTHMARR"/>
</dbReference>
<dbReference type="SUPFAM" id="SSF46785">
    <property type="entry name" value="Winged helix' DNA-binding domain"/>
    <property type="match status" value="1"/>
</dbReference>
<comment type="caution">
    <text evidence="5">The sequence shown here is derived from an EMBL/GenBank/DDBJ whole genome shotgun (WGS) entry which is preliminary data.</text>
</comment>
<evidence type="ECO:0000256" key="3">
    <source>
        <dbReference type="ARBA" id="ARBA00023163"/>
    </source>
</evidence>
<dbReference type="InterPro" id="IPR036388">
    <property type="entry name" value="WH-like_DNA-bd_sf"/>
</dbReference>
<evidence type="ECO:0000256" key="2">
    <source>
        <dbReference type="ARBA" id="ARBA00023125"/>
    </source>
</evidence>
<sequence length="149" mass="16536">MNHKIDHPVPPSLVAQIGALYHRLYKESDKLFREHDFPLQMDQVPVLMVLYYAGGASQKDVGTALGRDKASINRTISVLLKKDFVKVIPDAVDKRKTHVELTASGQKLAKQADAILGRFDAVLSSELTLEERKGLDKTMLKLIGLVTPC</sequence>
<proteinExistence type="predicted"/>
<keyword evidence="1" id="KW-0805">Transcription regulation</keyword>
<name>A0ABP7QSU3_9SPHI</name>
<keyword evidence="6" id="KW-1185">Reference proteome</keyword>
<dbReference type="InterPro" id="IPR000835">
    <property type="entry name" value="HTH_MarR-typ"/>
</dbReference>
<dbReference type="PANTHER" id="PTHR42756">
    <property type="entry name" value="TRANSCRIPTIONAL REGULATOR, MARR"/>
    <property type="match status" value="1"/>
</dbReference>
<dbReference type="Pfam" id="PF12802">
    <property type="entry name" value="MarR_2"/>
    <property type="match status" value="1"/>
</dbReference>
<evidence type="ECO:0000256" key="1">
    <source>
        <dbReference type="ARBA" id="ARBA00023015"/>
    </source>
</evidence>
<keyword evidence="3" id="KW-0804">Transcription</keyword>
<feature type="domain" description="HTH marR-type" evidence="4">
    <location>
        <begin position="10"/>
        <end position="144"/>
    </location>
</feature>
<dbReference type="RefSeq" id="WP_259089727.1">
    <property type="nucleotide sequence ID" value="NZ_BAAAZC010000029.1"/>
</dbReference>
<dbReference type="InterPro" id="IPR023187">
    <property type="entry name" value="Tscrpt_reg_MarR-type_CS"/>
</dbReference>
<dbReference type="Gene3D" id="1.10.10.10">
    <property type="entry name" value="Winged helix-like DNA-binding domain superfamily/Winged helix DNA-binding domain"/>
    <property type="match status" value="1"/>
</dbReference>
<dbReference type="EMBL" id="BAAAZC010000029">
    <property type="protein sequence ID" value="GAA3987108.1"/>
    <property type="molecule type" value="Genomic_DNA"/>
</dbReference>
<dbReference type="PROSITE" id="PS01117">
    <property type="entry name" value="HTH_MARR_1"/>
    <property type="match status" value="1"/>
</dbReference>
<gene>
    <name evidence="5" type="ORF">GCM10022210_44580</name>
</gene>
<reference evidence="6" key="1">
    <citation type="journal article" date="2019" name="Int. J. Syst. Evol. Microbiol.">
        <title>The Global Catalogue of Microorganisms (GCM) 10K type strain sequencing project: providing services to taxonomists for standard genome sequencing and annotation.</title>
        <authorList>
            <consortium name="The Broad Institute Genomics Platform"/>
            <consortium name="The Broad Institute Genome Sequencing Center for Infectious Disease"/>
            <person name="Wu L."/>
            <person name="Ma J."/>
        </authorList>
    </citation>
    <scope>NUCLEOTIDE SEQUENCE [LARGE SCALE GENOMIC DNA]</scope>
    <source>
        <strain evidence="6">JCM 16601</strain>
    </source>
</reference>
<evidence type="ECO:0000259" key="4">
    <source>
        <dbReference type="PROSITE" id="PS50995"/>
    </source>
</evidence>